<sequence length="343" mass="36947">MAKPKKLKKLKKLKQVTLLEKIAQLSNAGIHQRNIAKQLSIYGHGIEKAVGNACLDALGQGKAFSLGLEPFISTSAYQSLSSGERVGQFVQGVQEAIESLNVDEASTGALLSVLIKPIGGLTAILGLGALLSNYAYPSLLKQLPIERWGGLSQLSYGFGTFWLNYGLVVFVLALALVAFVMATLGMSGRYRAMLDNLPFYRQYRLIQSANLLSSIAHQTLVGNPLKQSLLHYQTSSSAYLSAHIQTMLNTVGRGQTNVGDIFNSGLLLDEELSTLTLLGEIGNTPDTLHKSALIHRTKLLTDVNRLKHWGDTGLKISAGAIAFVLFGGLISLIFTVVMSQGAF</sequence>
<feature type="transmembrane region" description="Helical" evidence="1">
    <location>
        <begin position="316"/>
        <end position="338"/>
    </location>
</feature>
<dbReference type="EMBL" id="KP795553">
    <property type="protein sequence ID" value="AKN37820.1"/>
    <property type="molecule type" value="Genomic_DNA"/>
</dbReference>
<keyword evidence="1" id="KW-0472">Membrane</keyword>
<evidence type="ECO:0000256" key="1">
    <source>
        <dbReference type="SAM" id="Phobius"/>
    </source>
</evidence>
<protein>
    <recommendedName>
        <fullName evidence="3">Type II secretion system protein GspF domain-containing protein</fullName>
    </recommendedName>
</protein>
<name>A0A0H3ZNQ3_ALIFS</name>
<keyword evidence="1" id="KW-1133">Transmembrane helix</keyword>
<reference evidence="2" key="1">
    <citation type="journal article" date="2015" name="MBio">
        <title>Eco-Evolutionary Dynamics of Episomes among Ecologically Cohesive Bacterial Populations.</title>
        <authorList>
            <person name="Xue H."/>
            <person name="Cordero O.X."/>
            <person name="Camas F.M."/>
            <person name="Trimble W."/>
            <person name="Meyer F."/>
            <person name="Guglielmini J."/>
            <person name="Rocha E.P."/>
            <person name="Polz M.F."/>
        </authorList>
    </citation>
    <scope>NUCLEOTIDE SEQUENCE</scope>
    <source>
        <strain evidence="2">ZF_221</strain>
    </source>
</reference>
<evidence type="ECO:0008006" key="3">
    <source>
        <dbReference type="Google" id="ProtNLM"/>
    </source>
</evidence>
<evidence type="ECO:0000313" key="2">
    <source>
        <dbReference type="EMBL" id="AKN37820.1"/>
    </source>
</evidence>
<feature type="transmembrane region" description="Helical" evidence="1">
    <location>
        <begin position="156"/>
        <end position="184"/>
    </location>
</feature>
<keyword evidence="1" id="KW-0812">Transmembrane</keyword>
<accession>A0A0H3ZNQ3</accession>
<organism evidence="2">
    <name type="scientific">Aliivibrio fischeri</name>
    <name type="common">Vibrio fischeri</name>
    <dbReference type="NCBI Taxonomy" id="668"/>
    <lineage>
        <taxon>Bacteria</taxon>
        <taxon>Pseudomonadati</taxon>
        <taxon>Pseudomonadota</taxon>
        <taxon>Gammaproteobacteria</taxon>
        <taxon>Vibrionales</taxon>
        <taxon>Vibrionaceae</taxon>
        <taxon>Aliivibrio</taxon>
    </lineage>
</organism>
<dbReference type="AlphaFoldDB" id="A0A0H3ZNQ3"/>
<proteinExistence type="predicted"/>
<feature type="transmembrane region" description="Helical" evidence="1">
    <location>
        <begin position="118"/>
        <end position="136"/>
    </location>
</feature>